<dbReference type="EMBL" id="BNCP01000035">
    <property type="protein sequence ID" value="GIL86255.1"/>
    <property type="molecule type" value="Genomic_DNA"/>
</dbReference>
<name>A0A8J4CMM2_9CHLO</name>
<keyword evidence="1" id="KW-0812">Transmembrane</keyword>
<dbReference type="AlphaFoldDB" id="A0A8J4CMM2"/>
<reference evidence="2" key="1">
    <citation type="journal article" date="2021" name="Proc. Natl. Acad. Sci. U.S.A.">
        <title>Three genomes in the algal genus Volvox reveal the fate of a haploid sex-determining region after a transition to homothallism.</title>
        <authorList>
            <person name="Yamamoto K."/>
            <person name="Hamaji T."/>
            <person name="Kawai-Toyooka H."/>
            <person name="Matsuzaki R."/>
            <person name="Takahashi F."/>
            <person name="Nishimura Y."/>
            <person name="Kawachi M."/>
            <person name="Noguchi H."/>
            <person name="Minakuchi Y."/>
            <person name="Umen J.G."/>
            <person name="Toyoda A."/>
            <person name="Nozaki H."/>
        </authorList>
    </citation>
    <scope>NUCLEOTIDE SEQUENCE</scope>
    <source>
        <strain evidence="2">NIES-3786</strain>
    </source>
</reference>
<feature type="non-terminal residue" evidence="2">
    <location>
        <position position="130"/>
    </location>
</feature>
<evidence type="ECO:0000256" key="1">
    <source>
        <dbReference type="SAM" id="Phobius"/>
    </source>
</evidence>
<gene>
    <name evidence="2" type="ORF">Vretifemale_14631</name>
</gene>
<accession>A0A8J4CMM2</accession>
<keyword evidence="1" id="KW-0472">Membrane</keyword>
<feature type="transmembrane region" description="Helical" evidence="1">
    <location>
        <begin position="20"/>
        <end position="37"/>
    </location>
</feature>
<evidence type="ECO:0000313" key="3">
    <source>
        <dbReference type="Proteomes" id="UP000747110"/>
    </source>
</evidence>
<proteinExistence type="predicted"/>
<protein>
    <submittedName>
        <fullName evidence="2">Uncharacterized protein</fullName>
    </submittedName>
</protein>
<dbReference type="Proteomes" id="UP000747110">
    <property type="component" value="Unassembled WGS sequence"/>
</dbReference>
<sequence length="130" mass="12733">MAPLRQAPWADLAMVAPVAFPWPAPVAKVIAAIAVLAEASHRRPMAVGASHSRSAAGGSPRVLEPGARVQVETATAAAGIMAAAMAMAGRGATGRASAAVLTAAKALDATVTTVQALAATVMAAKAAEAV</sequence>
<evidence type="ECO:0000313" key="2">
    <source>
        <dbReference type="EMBL" id="GIL86255.1"/>
    </source>
</evidence>
<organism evidence="2 3">
    <name type="scientific">Volvox reticuliferus</name>
    <dbReference type="NCBI Taxonomy" id="1737510"/>
    <lineage>
        <taxon>Eukaryota</taxon>
        <taxon>Viridiplantae</taxon>
        <taxon>Chlorophyta</taxon>
        <taxon>core chlorophytes</taxon>
        <taxon>Chlorophyceae</taxon>
        <taxon>CS clade</taxon>
        <taxon>Chlamydomonadales</taxon>
        <taxon>Volvocaceae</taxon>
        <taxon>Volvox</taxon>
    </lineage>
</organism>
<keyword evidence="3" id="KW-1185">Reference proteome</keyword>
<keyword evidence="1" id="KW-1133">Transmembrane helix</keyword>
<comment type="caution">
    <text evidence="2">The sequence shown here is derived from an EMBL/GenBank/DDBJ whole genome shotgun (WGS) entry which is preliminary data.</text>
</comment>